<evidence type="ECO:0000256" key="3">
    <source>
        <dbReference type="SAM" id="SignalP"/>
    </source>
</evidence>
<dbReference type="Proteomes" id="UP000630923">
    <property type="component" value="Unassembled WGS sequence"/>
</dbReference>
<dbReference type="InterPro" id="IPR011990">
    <property type="entry name" value="TPR-like_helical_dom_sf"/>
</dbReference>
<reference evidence="4" key="2">
    <citation type="submission" date="2020-09" db="EMBL/GenBank/DDBJ databases">
        <authorList>
            <person name="Sun Q."/>
            <person name="Kim S."/>
        </authorList>
    </citation>
    <scope>NUCLEOTIDE SEQUENCE</scope>
    <source>
        <strain evidence="4">KCTC 42590</strain>
    </source>
</reference>
<dbReference type="InterPro" id="IPR019734">
    <property type="entry name" value="TPR_rpt"/>
</dbReference>
<feature type="signal peptide" evidence="3">
    <location>
        <begin position="1"/>
        <end position="19"/>
    </location>
</feature>
<dbReference type="EMBL" id="BNCI01000002">
    <property type="protein sequence ID" value="GHF27238.1"/>
    <property type="molecule type" value="Genomic_DNA"/>
</dbReference>
<keyword evidence="5" id="KW-1185">Reference proteome</keyword>
<protein>
    <recommendedName>
        <fullName evidence="6">Tetratricopeptide repeat protein</fullName>
    </recommendedName>
</protein>
<gene>
    <name evidence="4" type="ORF">GCM10017044_22860</name>
</gene>
<feature type="compositionally biased region" description="Basic and acidic residues" evidence="2">
    <location>
        <begin position="150"/>
        <end position="163"/>
    </location>
</feature>
<sequence>MRFLSTVIVSAMLSTAATTAVISQQTSEKYQSISQHLVAEANAVLDSEAAEARSLYERALTADPSNIQAMIGIARTYEKVGRIGSSLKYYRKALELDPNDRTALTEQALAFLLKDMPEKADDNRLKLSQLCPNGCAALEKTETAIEAYRFDQEKEANETKEATTSDNAT</sequence>
<dbReference type="PROSITE" id="PS50293">
    <property type="entry name" value="TPR_REGION"/>
    <property type="match status" value="1"/>
</dbReference>
<dbReference type="SUPFAM" id="SSF48452">
    <property type="entry name" value="TPR-like"/>
    <property type="match status" value="1"/>
</dbReference>
<evidence type="ECO:0000313" key="4">
    <source>
        <dbReference type="EMBL" id="GHF27238.1"/>
    </source>
</evidence>
<evidence type="ECO:0000256" key="1">
    <source>
        <dbReference type="PROSITE-ProRule" id="PRU00339"/>
    </source>
</evidence>
<dbReference type="Pfam" id="PF14559">
    <property type="entry name" value="TPR_19"/>
    <property type="match status" value="1"/>
</dbReference>
<dbReference type="SMART" id="SM00028">
    <property type="entry name" value="TPR"/>
    <property type="match status" value="1"/>
</dbReference>
<dbReference type="AlphaFoldDB" id="A0A919AUT0"/>
<comment type="caution">
    <text evidence="4">The sequence shown here is derived from an EMBL/GenBank/DDBJ whole genome shotgun (WGS) entry which is preliminary data.</text>
</comment>
<keyword evidence="3" id="KW-0732">Signal</keyword>
<evidence type="ECO:0008006" key="6">
    <source>
        <dbReference type="Google" id="ProtNLM"/>
    </source>
</evidence>
<organism evidence="4 5">
    <name type="scientific">Kordiimonas sediminis</name>
    <dbReference type="NCBI Taxonomy" id="1735581"/>
    <lineage>
        <taxon>Bacteria</taxon>
        <taxon>Pseudomonadati</taxon>
        <taxon>Pseudomonadota</taxon>
        <taxon>Alphaproteobacteria</taxon>
        <taxon>Kordiimonadales</taxon>
        <taxon>Kordiimonadaceae</taxon>
        <taxon>Kordiimonas</taxon>
    </lineage>
</organism>
<proteinExistence type="predicted"/>
<reference evidence="4" key="1">
    <citation type="journal article" date="2014" name="Int. J. Syst. Evol. Microbiol.">
        <title>Complete genome sequence of Corynebacterium casei LMG S-19264T (=DSM 44701T), isolated from a smear-ripened cheese.</title>
        <authorList>
            <consortium name="US DOE Joint Genome Institute (JGI-PGF)"/>
            <person name="Walter F."/>
            <person name="Albersmeier A."/>
            <person name="Kalinowski J."/>
            <person name="Ruckert C."/>
        </authorList>
    </citation>
    <scope>NUCLEOTIDE SEQUENCE</scope>
    <source>
        <strain evidence="4">KCTC 42590</strain>
    </source>
</reference>
<feature type="repeat" description="TPR" evidence="1">
    <location>
        <begin position="67"/>
        <end position="100"/>
    </location>
</feature>
<dbReference type="RefSeq" id="WP_191253067.1">
    <property type="nucleotide sequence ID" value="NZ_BNCI01000002.1"/>
</dbReference>
<dbReference type="Gene3D" id="1.25.40.10">
    <property type="entry name" value="Tetratricopeptide repeat domain"/>
    <property type="match status" value="1"/>
</dbReference>
<name>A0A919AUT0_9PROT</name>
<evidence type="ECO:0000256" key="2">
    <source>
        <dbReference type="SAM" id="MobiDB-lite"/>
    </source>
</evidence>
<feature type="region of interest" description="Disordered" evidence="2">
    <location>
        <begin position="150"/>
        <end position="169"/>
    </location>
</feature>
<accession>A0A919AUT0</accession>
<evidence type="ECO:0000313" key="5">
    <source>
        <dbReference type="Proteomes" id="UP000630923"/>
    </source>
</evidence>
<dbReference type="PROSITE" id="PS50005">
    <property type="entry name" value="TPR"/>
    <property type="match status" value="1"/>
</dbReference>
<keyword evidence="1" id="KW-0802">TPR repeat</keyword>
<feature type="chain" id="PRO_5036919585" description="Tetratricopeptide repeat protein" evidence="3">
    <location>
        <begin position="20"/>
        <end position="169"/>
    </location>
</feature>